<sequence length="206" mass="21966">MRTISHHILVPSVLALACLTGVVCEAAPASSPTATTAGAASVLLDSVTGIVNWFNNLNSQFDALTISAQRGQLERAVDQLRKGLYALEADSQNLLDRIPDERPTGVERDSLLALDRKLMNEVNQLRRDQRAVGADIRLNDGTDADESVTGGLAKRGAVLSSVEHQLGSTTVWDANATRASLKQGILAVRNAQQAATEFRKKLAAAP</sequence>
<feature type="chain" id="PRO_5026748951" evidence="1">
    <location>
        <begin position="27"/>
        <end position="206"/>
    </location>
</feature>
<dbReference type="EMBL" id="CADIJZ010000076">
    <property type="protein sequence ID" value="CAB3744635.1"/>
    <property type="molecule type" value="Genomic_DNA"/>
</dbReference>
<organism evidence="2 3">
    <name type="scientific">Paraburkholderia rhynchosiae</name>
    <dbReference type="NCBI Taxonomy" id="487049"/>
    <lineage>
        <taxon>Bacteria</taxon>
        <taxon>Pseudomonadati</taxon>
        <taxon>Pseudomonadota</taxon>
        <taxon>Betaproteobacteria</taxon>
        <taxon>Burkholderiales</taxon>
        <taxon>Burkholderiaceae</taxon>
        <taxon>Paraburkholderia</taxon>
    </lineage>
</organism>
<evidence type="ECO:0000313" key="2">
    <source>
        <dbReference type="EMBL" id="CAB3744635.1"/>
    </source>
</evidence>
<accession>A0A6J5CTZ8</accession>
<evidence type="ECO:0000256" key="1">
    <source>
        <dbReference type="SAM" id="SignalP"/>
    </source>
</evidence>
<evidence type="ECO:0000313" key="3">
    <source>
        <dbReference type="Proteomes" id="UP000494205"/>
    </source>
</evidence>
<name>A0A6J5CTZ8_9BURK</name>
<reference evidence="2 3" key="1">
    <citation type="submission" date="2020-04" db="EMBL/GenBank/DDBJ databases">
        <authorList>
            <person name="De Canck E."/>
        </authorList>
    </citation>
    <scope>NUCLEOTIDE SEQUENCE [LARGE SCALE GENOMIC DNA]</scope>
    <source>
        <strain evidence="2 3">LMG 27174</strain>
    </source>
</reference>
<gene>
    <name evidence="2" type="ORF">LMG27174_07217</name>
</gene>
<dbReference type="AlphaFoldDB" id="A0A6J5CTZ8"/>
<keyword evidence="1" id="KW-0732">Signal</keyword>
<dbReference type="PROSITE" id="PS51257">
    <property type="entry name" value="PROKAR_LIPOPROTEIN"/>
    <property type="match status" value="1"/>
</dbReference>
<dbReference type="Proteomes" id="UP000494205">
    <property type="component" value="Unassembled WGS sequence"/>
</dbReference>
<protein>
    <submittedName>
        <fullName evidence="2">Uncharacterized protein</fullName>
    </submittedName>
</protein>
<feature type="signal peptide" evidence="1">
    <location>
        <begin position="1"/>
        <end position="26"/>
    </location>
</feature>
<proteinExistence type="predicted"/>